<dbReference type="Proteomes" id="UP000603141">
    <property type="component" value="Unassembled WGS sequence"/>
</dbReference>
<gene>
    <name evidence="1" type="ORF">JIN85_15210</name>
</gene>
<reference evidence="1" key="1">
    <citation type="submission" date="2021-01" db="EMBL/GenBank/DDBJ databases">
        <title>Modified the classification status of verrucomicrobia.</title>
        <authorList>
            <person name="Feng X."/>
        </authorList>
    </citation>
    <scope>NUCLEOTIDE SEQUENCE</scope>
    <source>
        <strain evidence="1">KCTC 22041</strain>
    </source>
</reference>
<dbReference type="AlphaFoldDB" id="A0A934S6W9"/>
<name>A0A934S6W9_9BACT</name>
<evidence type="ECO:0000313" key="1">
    <source>
        <dbReference type="EMBL" id="MBK1883766.1"/>
    </source>
</evidence>
<evidence type="ECO:0000313" key="2">
    <source>
        <dbReference type="Proteomes" id="UP000603141"/>
    </source>
</evidence>
<organism evidence="1 2">
    <name type="scientific">Luteolibacter pohnpeiensis</name>
    <dbReference type="NCBI Taxonomy" id="454153"/>
    <lineage>
        <taxon>Bacteria</taxon>
        <taxon>Pseudomonadati</taxon>
        <taxon>Verrucomicrobiota</taxon>
        <taxon>Verrucomicrobiia</taxon>
        <taxon>Verrucomicrobiales</taxon>
        <taxon>Verrucomicrobiaceae</taxon>
        <taxon>Luteolibacter</taxon>
    </lineage>
</organism>
<protein>
    <submittedName>
        <fullName evidence="1">Uncharacterized protein</fullName>
    </submittedName>
</protein>
<proteinExistence type="predicted"/>
<dbReference type="RefSeq" id="WP_200272242.1">
    <property type="nucleotide sequence ID" value="NZ_JAENIJ010000027.1"/>
</dbReference>
<dbReference type="EMBL" id="JAENIJ010000027">
    <property type="protein sequence ID" value="MBK1883766.1"/>
    <property type="molecule type" value="Genomic_DNA"/>
</dbReference>
<keyword evidence="2" id="KW-1185">Reference proteome</keyword>
<comment type="caution">
    <text evidence="1">The sequence shown here is derived from an EMBL/GenBank/DDBJ whole genome shotgun (WGS) entry which is preliminary data.</text>
</comment>
<sequence length="150" mass="16548">MNSKKMHLPLAVVVFFCLASIGFSEEVVKWPNLRKLDEVAEKCEALSEIKDIKALRNIATTAKLASEAVEKDKIPANAKDPHKIKTLQSDLKSLTDLLDHPATQDGEEVMDLLAGIHPIVEQLMEAAGMPHVHEAKPQQNHGDANKIISR</sequence>
<accession>A0A934S6W9</accession>